<keyword evidence="5 11" id="KW-1133">Transmembrane helix</keyword>
<dbReference type="InterPro" id="IPR002560">
    <property type="entry name" value="Transposase_DDE"/>
</dbReference>
<feature type="transmembrane region" description="Helical" evidence="11">
    <location>
        <begin position="727"/>
        <end position="750"/>
    </location>
</feature>
<evidence type="ECO:0000256" key="8">
    <source>
        <dbReference type="ARBA" id="ARBA00023098"/>
    </source>
</evidence>
<keyword evidence="6" id="KW-0560">Oxidoreductase</keyword>
<keyword evidence="7" id="KW-0408">Iron</keyword>
<dbReference type="GO" id="GO:0006631">
    <property type="term" value="P:fatty acid metabolic process"/>
    <property type="evidence" value="ECO:0007669"/>
    <property type="project" value="UniProtKB-KW"/>
</dbReference>
<sequence>MIDGQAQAQFTQAVQLLDGLFRILHDGAFSDFQLKKCRIETGLVQDLGHLPIDITTTEQTAGHIDRDGRNRDAVCQPGLHLPTGGIQYPGIDIGDEPVLLGYRDEVARRNHATGRVLPTHQRFDRADTPAHQVVNRLVEHPQFVLLDCLAQLAGQLHPLLGVGGQLFGVQRKPFAAVVLGLEQRRIGIAQQLLGSQRITGKQADTDTGSDKQLMSGNGVRRFEGVDHLLRERRGMHHVCTVFNQQREFVTAQPCDRHAAVGQRIETFGSRLEHFVADVMAKAVVDVPEVVQVHHQQRTTSPAGARRGQRLADTIGQQQTIGQLGQRIVMGQLRQLLLGAFDGRDVGKHRDKMPGLPVFTLDAADGLPLRIDLAAFTPVPDLSAPLPGTLQRVIHLPIKLGAMTTGLELAGVETQHLVGLIAGDVHKRTVYMDNAPFGIADQYALTCAVEHHRRQQQSVIVLLLALEQRFTTDDGLQSVTCNEDHDGAEQRPAVTDHLLSDGQSSRILDEKRQQGAACREPQNRQQPIQNGGSQRVTGIIGHKKPSLAKGLDYKARNILRRLSARVAGFLSNVSDNAVATFFFTGFSTRAKQPMWYNGLLDLSVWQLIAVTLVMTHITIIGVTVYLHRYSAHRSLELNAGLKHFFRFWLWLTTAQNTREWTAIHRKHHAKCETVDDPHSPVVKGLSTVLRKGAELYREEAQNQDTLRIYGKNCPEDWIERNLYSRYKLLGIALMAVIDVALFGALGITVWAVQMMWIPFWAAGVVNGLGHAVGYRNFECRDAATNLVPWGIVIGGEELHNNHHTYPNSAKLSVKPWEFDMGWAWIKVFSFLGLAKVQRVAPIAHRVEGKGHLDMDTAMAILNNRFQIMAQYRKLVIAPLVTQELAKADESVRHQFRRAKRLLSRETSLLDDKHHLRIQTMLEHSHALKVIYEKRLALQQIWVKTSSNGHDMLSAMKEWIHEAEASGIHSLREFADQLKTYSLRPAHA</sequence>
<evidence type="ECO:0000256" key="10">
    <source>
        <dbReference type="SAM" id="MobiDB-lite"/>
    </source>
</evidence>
<comment type="similarity">
    <text evidence="2">Belongs to the fatty acid desaturase type 2 family.</text>
</comment>
<evidence type="ECO:0000313" key="15">
    <source>
        <dbReference type="Proteomes" id="UP000050411"/>
    </source>
</evidence>
<evidence type="ECO:0000256" key="7">
    <source>
        <dbReference type="ARBA" id="ARBA00023004"/>
    </source>
</evidence>
<evidence type="ECO:0000313" key="14">
    <source>
        <dbReference type="EMBL" id="KPW87054.1"/>
    </source>
</evidence>
<dbReference type="Pfam" id="PF01610">
    <property type="entry name" value="DDE_Tnp_ISL3"/>
    <property type="match status" value="1"/>
</dbReference>
<comment type="caution">
    <text evidence="14">The sequence shown here is derived from an EMBL/GenBank/DDBJ whole genome shotgun (WGS) entry which is preliminary data.</text>
</comment>
<feature type="domain" description="Transposase IS204/IS1001/IS1096/IS1165 DDE" evidence="13">
    <location>
        <begin position="879"/>
        <end position="979"/>
    </location>
</feature>
<keyword evidence="4" id="KW-0276">Fatty acid metabolism</keyword>
<dbReference type="EMBL" id="LJQB01000016">
    <property type="protein sequence ID" value="KPW87054.1"/>
    <property type="molecule type" value="Genomic_DNA"/>
</dbReference>
<feature type="compositionally biased region" description="Polar residues" evidence="10">
    <location>
        <begin position="522"/>
        <end position="535"/>
    </location>
</feature>
<evidence type="ECO:0000256" key="11">
    <source>
        <dbReference type="SAM" id="Phobius"/>
    </source>
</evidence>
<dbReference type="CDD" id="cd03505">
    <property type="entry name" value="Delta9-FADS-like"/>
    <property type="match status" value="1"/>
</dbReference>
<evidence type="ECO:0000256" key="4">
    <source>
        <dbReference type="ARBA" id="ARBA00022832"/>
    </source>
</evidence>
<evidence type="ECO:0000259" key="12">
    <source>
        <dbReference type="Pfam" id="PF00487"/>
    </source>
</evidence>
<evidence type="ECO:0000256" key="6">
    <source>
        <dbReference type="ARBA" id="ARBA00023002"/>
    </source>
</evidence>
<accession>A0A0N8R2K6</accession>
<dbReference type="AlphaFoldDB" id="A0A0N8R2K6"/>
<evidence type="ECO:0000256" key="9">
    <source>
        <dbReference type="ARBA" id="ARBA00023136"/>
    </source>
</evidence>
<dbReference type="PANTHER" id="PTHR11351">
    <property type="entry name" value="ACYL-COA DESATURASE"/>
    <property type="match status" value="1"/>
</dbReference>
<dbReference type="GO" id="GO:0016020">
    <property type="term" value="C:membrane"/>
    <property type="evidence" value="ECO:0007669"/>
    <property type="project" value="UniProtKB-SubCell"/>
</dbReference>
<dbReference type="InterPro" id="IPR015876">
    <property type="entry name" value="Acyl-CoA_DS"/>
</dbReference>
<dbReference type="InterPro" id="IPR005804">
    <property type="entry name" value="FA_desaturase_dom"/>
</dbReference>
<comment type="subcellular location">
    <subcellularLocation>
        <location evidence="1">Membrane</location>
        <topology evidence="1">Multi-pass membrane protein</topology>
    </subcellularLocation>
</comment>
<feature type="domain" description="Fatty acid desaturase" evidence="12">
    <location>
        <begin position="603"/>
        <end position="806"/>
    </location>
</feature>
<evidence type="ECO:0000256" key="5">
    <source>
        <dbReference type="ARBA" id="ARBA00022989"/>
    </source>
</evidence>
<dbReference type="Pfam" id="PF00487">
    <property type="entry name" value="FA_desaturase"/>
    <property type="match status" value="1"/>
</dbReference>
<evidence type="ECO:0000256" key="1">
    <source>
        <dbReference type="ARBA" id="ARBA00004141"/>
    </source>
</evidence>
<dbReference type="AntiFam" id="ANF00090">
    <property type="entry name" value="Shadow ORF (opposite yegE)"/>
</dbReference>
<feature type="transmembrane region" description="Helical" evidence="11">
    <location>
        <begin position="603"/>
        <end position="625"/>
    </location>
</feature>
<evidence type="ECO:0000256" key="2">
    <source>
        <dbReference type="ARBA" id="ARBA00008749"/>
    </source>
</evidence>
<gene>
    <name evidence="14" type="ORF">ALO92_04655</name>
</gene>
<evidence type="ECO:0000256" key="3">
    <source>
        <dbReference type="ARBA" id="ARBA00022692"/>
    </source>
</evidence>
<protein>
    <submittedName>
        <fullName evidence="14">Fatty acid desaturase</fullName>
    </submittedName>
</protein>
<organism evidence="14 15">
    <name type="scientific">Pseudomonas congelans</name>
    <dbReference type="NCBI Taxonomy" id="200452"/>
    <lineage>
        <taxon>Bacteria</taxon>
        <taxon>Pseudomonadati</taxon>
        <taxon>Pseudomonadota</taxon>
        <taxon>Gammaproteobacteria</taxon>
        <taxon>Pseudomonadales</taxon>
        <taxon>Pseudomonadaceae</taxon>
        <taxon>Pseudomonas</taxon>
    </lineage>
</organism>
<keyword evidence="9 11" id="KW-0472">Membrane</keyword>
<dbReference type="PANTHER" id="PTHR11351:SF33">
    <property type="entry name" value="DELTA-9 FATTY ACID DESATURASE, DESA"/>
    <property type="match status" value="1"/>
</dbReference>
<keyword evidence="3 11" id="KW-0812">Transmembrane</keyword>
<name>A0A0N8R2K6_9PSED</name>
<evidence type="ECO:0000259" key="13">
    <source>
        <dbReference type="Pfam" id="PF01610"/>
    </source>
</evidence>
<keyword evidence="8" id="KW-0443">Lipid metabolism</keyword>
<proteinExistence type="inferred from homology"/>
<dbReference type="Proteomes" id="UP000050411">
    <property type="component" value="Unassembled WGS sequence"/>
</dbReference>
<reference evidence="14 15" key="1">
    <citation type="submission" date="2015-09" db="EMBL/GenBank/DDBJ databases">
        <title>Genome announcement of multiple Pseudomonas syringae strains.</title>
        <authorList>
            <person name="Thakur S."/>
            <person name="Wang P.W."/>
            <person name="Gong Y."/>
            <person name="Weir B.S."/>
            <person name="Guttman D.S."/>
        </authorList>
    </citation>
    <scope>NUCLEOTIDE SEQUENCE [LARGE SCALE GENOMIC DNA]</scope>
    <source>
        <strain evidence="14 15">ICMP19117</strain>
    </source>
</reference>
<dbReference type="PATRIC" id="fig|200452.3.peg.1673"/>
<dbReference type="GO" id="GO:0016717">
    <property type="term" value="F:oxidoreductase activity, acting on paired donors, with oxidation of a pair of donors resulting in the reduction of molecular oxygen to two molecules of water"/>
    <property type="evidence" value="ECO:0007669"/>
    <property type="project" value="InterPro"/>
</dbReference>
<feature type="region of interest" description="Disordered" evidence="10">
    <location>
        <begin position="509"/>
        <end position="538"/>
    </location>
</feature>